<sequence length="112" mass="12438">MFADSFEACMTEKIFPAAWKPGKPPGEPYSYRPICLLVGKMLKRVIYNRLLPVAERQDGLSDQQYGFRKARSTIDAIKLVTGLAEDAMHGKGSTSKYCVVVTLDVKNQPIGI</sequence>
<accession>A0A7R8UR99</accession>
<dbReference type="InParanoid" id="A0A7R8UR99"/>
<evidence type="ECO:0008006" key="3">
    <source>
        <dbReference type="Google" id="ProtNLM"/>
    </source>
</evidence>
<dbReference type="PANTHER" id="PTHR19446">
    <property type="entry name" value="REVERSE TRANSCRIPTASES"/>
    <property type="match status" value="1"/>
</dbReference>
<reference evidence="1 2" key="1">
    <citation type="submission" date="2020-11" db="EMBL/GenBank/DDBJ databases">
        <authorList>
            <person name="Wallbank WR R."/>
            <person name="Pardo Diaz C."/>
            <person name="Kozak K."/>
            <person name="Martin S."/>
            <person name="Jiggins C."/>
            <person name="Moest M."/>
            <person name="Warren A I."/>
            <person name="Generalovic N T."/>
            <person name="Byers J.R.P. K."/>
            <person name="Montejo-Kovacevich G."/>
            <person name="Yen C E."/>
        </authorList>
    </citation>
    <scope>NUCLEOTIDE SEQUENCE [LARGE SCALE GENOMIC DNA]</scope>
</reference>
<dbReference type="EMBL" id="LR899011">
    <property type="protein sequence ID" value="CAD7085180.1"/>
    <property type="molecule type" value="Genomic_DNA"/>
</dbReference>
<dbReference type="AlphaFoldDB" id="A0A7R8UR99"/>
<gene>
    <name evidence="1" type="ORF">HERILL_LOCUS8041</name>
</gene>
<dbReference type="Proteomes" id="UP000594454">
    <property type="component" value="Chromosome 3"/>
</dbReference>
<proteinExistence type="predicted"/>
<evidence type="ECO:0000313" key="2">
    <source>
        <dbReference type="Proteomes" id="UP000594454"/>
    </source>
</evidence>
<evidence type="ECO:0000313" key="1">
    <source>
        <dbReference type="EMBL" id="CAD7085180.1"/>
    </source>
</evidence>
<name>A0A7R8UR99_HERIL</name>
<protein>
    <recommendedName>
        <fullName evidence="3">Reverse transcriptase domain-containing protein</fullName>
    </recommendedName>
</protein>
<keyword evidence="2" id="KW-1185">Reference proteome</keyword>
<organism evidence="1 2">
    <name type="scientific">Hermetia illucens</name>
    <name type="common">Black soldier fly</name>
    <dbReference type="NCBI Taxonomy" id="343691"/>
    <lineage>
        <taxon>Eukaryota</taxon>
        <taxon>Metazoa</taxon>
        <taxon>Ecdysozoa</taxon>
        <taxon>Arthropoda</taxon>
        <taxon>Hexapoda</taxon>
        <taxon>Insecta</taxon>
        <taxon>Pterygota</taxon>
        <taxon>Neoptera</taxon>
        <taxon>Endopterygota</taxon>
        <taxon>Diptera</taxon>
        <taxon>Brachycera</taxon>
        <taxon>Stratiomyomorpha</taxon>
        <taxon>Stratiomyidae</taxon>
        <taxon>Hermetiinae</taxon>
        <taxon>Hermetia</taxon>
    </lineage>
</organism>